<dbReference type="InParanoid" id="A0A0C3D9D0"/>
<evidence type="ECO:0000259" key="1">
    <source>
        <dbReference type="Pfam" id="PF04248"/>
    </source>
</evidence>
<dbReference type="AlphaFoldDB" id="A0A0C3D9D0"/>
<name>A0A0C3D9D0_OIDMZ</name>
<dbReference type="Gene3D" id="2.170.150.40">
    <property type="entry name" value="Domain of unknown function (DUF427)"/>
    <property type="match status" value="1"/>
</dbReference>
<evidence type="ECO:0000313" key="3">
    <source>
        <dbReference type="Proteomes" id="UP000054321"/>
    </source>
</evidence>
<dbReference type="PANTHER" id="PTHR34310">
    <property type="entry name" value="DUF427 DOMAIN PROTEIN (AFU_ORTHOLOGUE AFUA_3G02220)"/>
    <property type="match status" value="1"/>
</dbReference>
<dbReference type="OrthoDB" id="18996at2759"/>
<dbReference type="HOGENOM" id="CLU_126578_1_2_1"/>
<dbReference type="EMBL" id="KN832880">
    <property type="protein sequence ID" value="KIM98542.1"/>
    <property type="molecule type" value="Genomic_DNA"/>
</dbReference>
<dbReference type="InterPro" id="IPR038694">
    <property type="entry name" value="DUF427_sf"/>
</dbReference>
<dbReference type="InterPro" id="IPR007361">
    <property type="entry name" value="DUF427"/>
</dbReference>
<dbReference type="Proteomes" id="UP000054321">
    <property type="component" value="Unassembled WGS sequence"/>
</dbReference>
<accession>A0A0C3D9D0</accession>
<organism evidence="2 3">
    <name type="scientific">Oidiodendron maius (strain Zn)</name>
    <dbReference type="NCBI Taxonomy" id="913774"/>
    <lineage>
        <taxon>Eukaryota</taxon>
        <taxon>Fungi</taxon>
        <taxon>Dikarya</taxon>
        <taxon>Ascomycota</taxon>
        <taxon>Pezizomycotina</taxon>
        <taxon>Leotiomycetes</taxon>
        <taxon>Leotiomycetes incertae sedis</taxon>
        <taxon>Myxotrichaceae</taxon>
        <taxon>Oidiodendron</taxon>
    </lineage>
</organism>
<feature type="domain" description="DUF427" evidence="1">
    <location>
        <begin position="10"/>
        <end position="96"/>
    </location>
</feature>
<evidence type="ECO:0000313" key="2">
    <source>
        <dbReference type="EMBL" id="KIM98542.1"/>
    </source>
</evidence>
<reference evidence="3" key="2">
    <citation type="submission" date="2015-01" db="EMBL/GenBank/DDBJ databases">
        <title>Evolutionary Origins and Diversification of the Mycorrhizal Mutualists.</title>
        <authorList>
            <consortium name="DOE Joint Genome Institute"/>
            <consortium name="Mycorrhizal Genomics Consortium"/>
            <person name="Kohler A."/>
            <person name="Kuo A."/>
            <person name="Nagy L.G."/>
            <person name="Floudas D."/>
            <person name="Copeland A."/>
            <person name="Barry K.W."/>
            <person name="Cichocki N."/>
            <person name="Veneault-Fourrey C."/>
            <person name="LaButti K."/>
            <person name="Lindquist E.A."/>
            <person name="Lipzen A."/>
            <person name="Lundell T."/>
            <person name="Morin E."/>
            <person name="Murat C."/>
            <person name="Riley R."/>
            <person name="Ohm R."/>
            <person name="Sun H."/>
            <person name="Tunlid A."/>
            <person name="Henrissat B."/>
            <person name="Grigoriev I.V."/>
            <person name="Hibbett D.S."/>
            <person name="Martin F."/>
        </authorList>
    </citation>
    <scope>NUCLEOTIDE SEQUENCE [LARGE SCALE GENOMIC DNA]</scope>
    <source>
        <strain evidence="3">Zn</strain>
    </source>
</reference>
<protein>
    <recommendedName>
        <fullName evidence="1">DUF427 domain-containing protein</fullName>
    </recommendedName>
</protein>
<sequence>MDPNSAHHATVKVGDTIIAESDTWEKVEGNIYFPPSSFKDPSILVKSDTTTRCPWKGLASYYDLNVEGQTYRDSAWYYPEPSPAASKIKDYVAFYQSGHVKVSVS</sequence>
<dbReference type="Pfam" id="PF04248">
    <property type="entry name" value="NTP_transf_9"/>
    <property type="match status" value="1"/>
</dbReference>
<reference evidence="2 3" key="1">
    <citation type="submission" date="2014-04" db="EMBL/GenBank/DDBJ databases">
        <authorList>
            <consortium name="DOE Joint Genome Institute"/>
            <person name="Kuo A."/>
            <person name="Martino E."/>
            <person name="Perotto S."/>
            <person name="Kohler A."/>
            <person name="Nagy L.G."/>
            <person name="Floudas D."/>
            <person name="Copeland A."/>
            <person name="Barry K.W."/>
            <person name="Cichocki N."/>
            <person name="Veneault-Fourrey C."/>
            <person name="LaButti K."/>
            <person name="Lindquist E.A."/>
            <person name="Lipzen A."/>
            <person name="Lundell T."/>
            <person name="Morin E."/>
            <person name="Murat C."/>
            <person name="Sun H."/>
            <person name="Tunlid A."/>
            <person name="Henrissat B."/>
            <person name="Grigoriev I.V."/>
            <person name="Hibbett D.S."/>
            <person name="Martin F."/>
            <person name="Nordberg H.P."/>
            <person name="Cantor M.N."/>
            <person name="Hua S.X."/>
        </authorList>
    </citation>
    <scope>NUCLEOTIDE SEQUENCE [LARGE SCALE GENOMIC DNA]</scope>
    <source>
        <strain evidence="2 3">Zn</strain>
    </source>
</reference>
<proteinExistence type="predicted"/>
<keyword evidence="3" id="KW-1185">Reference proteome</keyword>
<dbReference type="PANTHER" id="PTHR34310:SF5">
    <property type="entry name" value="DUF427 DOMAIN PROTEIN (AFU_ORTHOLOGUE AFUA_3G02220)"/>
    <property type="match status" value="1"/>
</dbReference>
<gene>
    <name evidence="2" type="ORF">OIDMADRAFT_20114</name>
</gene>